<dbReference type="SUPFAM" id="SSF89392">
    <property type="entry name" value="Prokaryotic lipoproteins and lipoprotein localization factors"/>
    <property type="match status" value="1"/>
</dbReference>
<comment type="caution">
    <text evidence="1">The sequence shown here is derived from an EMBL/GenBank/DDBJ whole genome shotgun (WGS) entry which is preliminary data.</text>
</comment>
<sequence>MASTRLALAAVIVLAVVALAGCTTTLSNDSSPDADALVADAMEGDDAEAVVGERTVEYADGNGNETTTERVWETGDRYRLETVSSPEGEYDGDVVVDNGTSILSYDADTDEAIVRDPSTTANVTEGLESTYVGTDTVAGRDVHVVDVDVRNESVKRGIDVVVGDTRFVYPVAIEERDIALQHQRLWIDEEYGYVLKQREIYEDPDGTELEVTSTFEEVSFGEQIDDDRFELPDDADVVDPDPQQWEFADRAEADDHVAFDLPDAEFPDDYELRAVRADEYEGRITVHEEYAVGSDLLWYSVAEEGLMPAEPDRENVGTVNATVLELDGPTLLTWECGGLQVQLSGPFDVEGLLELAEGVPCE</sequence>
<dbReference type="InterPro" id="IPR029046">
    <property type="entry name" value="LolA/LolB/LppX"/>
</dbReference>
<dbReference type="PROSITE" id="PS51257">
    <property type="entry name" value="PROKAR_LIPOPROTEIN"/>
    <property type="match status" value="1"/>
</dbReference>
<dbReference type="EMBL" id="JBHSJG010000004">
    <property type="protein sequence ID" value="MFC4986343.1"/>
    <property type="molecule type" value="Genomic_DNA"/>
</dbReference>
<protein>
    <submittedName>
        <fullName evidence="1">Outer membrane lipoprotein carrier protein LolA</fullName>
    </submittedName>
</protein>
<dbReference type="RefSeq" id="WP_224828882.1">
    <property type="nucleotide sequence ID" value="NZ_JAIVEF010000012.1"/>
</dbReference>
<dbReference type="Gene3D" id="2.50.20.10">
    <property type="entry name" value="Lipoprotein localisation LolA/LolB/LppX"/>
    <property type="match status" value="1"/>
</dbReference>
<dbReference type="PANTHER" id="PTHR37507">
    <property type="entry name" value="SPORULATION PROTEIN YDCC"/>
    <property type="match status" value="1"/>
</dbReference>
<evidence type="ECO:0000313" key="2">
    <source>
        <dbReference type="Proteomes" id="UP001595925"/>
    </source>
</evidence>
<accession>A0ABD5Q9J6</accession>
<reference evidence="1 2" key="1">
    <citation type="journal article" date="2019" name="Int. J. Syst. Evol. Microbiol.">
        <title>The Global Catalogue of Microorganisms (GCM) 10K type strain sequencing project: providing services to taxonomists for standard genome sequencing and annotation.</title>
        <authorList>
            <consortium name="The Broad Institute Genomics Platform"/>
            <consortium name="The Broad Institute Genome Sequencing Center for Infectious Disease"/>
            <person name="Wu L."/>
            <person name="Ma J."/>
        </authorList>
    </citation>
    <scope>NUCLEOTIDE SEQUENCE [LARGE SCALE GENOMIC DNA]</scope>
    <source>
        <strain evidence="1 2">CGMCC 1.15824</strain>
    </source>
</reference>
<name>A0ABD5Q9J6_9EURY</name>
<dbReference type="AlphaFoldDB" id="A0ABD5Q9J6"/>
<keyword evidence="2" id="KW-1185">Reference proteome</keyword>
<gene>
    <name evidence="1" type="ORF">ACFPFO_00845</name>
</gene>
<organism evidence="1 2">
    <name type="scientific">Saliphagus infecundisoli</name>
    <dbReference type="NCBI Taxonomy" id="1849069"/>
    <lineage>
        <taxon>Archaea</taxon>
        <taxon>Methanobacteriati</taxon>
        <taxon>Methanobacteriota</taxon>
        <taxon>Stenosarchaea group</taxon>
        <taxon>Halobacteria</taxon>
        <taxon>Halobacteriales</taxon>
        <taxon>Natrialbaceae</taxon>
        <taxon>Saliphagus</taxon>
    </lineage>
</organism>
<dbReference type="Proteomes" id="UP001595925">
    <property type="component" value="Unassembled WGS sequence"/>
</dbReference>
<dbReference type="InterPro" id="IPR052944">
    <property type="entry name" value="Sporulation_related"/>
</dbReference>
<dbReference type="PANTHER" id="PTHR37507:SF2">
    <property type="entry name" value="SPORULATION PROTEIN YDCC"/>
    <property type="match status" value="1"/>
</dbReference>
<evidence type="ECO:0000313" key="1">
    <source>
        <dbReference type="EMBL" id="MFC4986343.1"/>
    </source>
</evidence>
<proteinExistence type="predicted"/>
<keyword evidence="1" id="KW-0449">Lipoprotein</keyword>